<reference evidence="1" key="2">
    <citation type="submission" date="2021-12" db="EMBL/GenBank/DDBJ databases">
        <authorList>
            <person name="Lv X."/>
        </authorList>
    </citation>
    <scope>NUCLEOTIDE SEQUENCE</scope>
    <source>
        <strain evidence="1">HF2106</strain>
    </source>
</reference>
<evidence type="ECO:0000313" key="5">
    <source>
        <dbReference type="EMBL" id="MCW4156733.1"/>
    </source>
</evidence>
<sequence length="160" mass="18821">MNRKRIKKKFASLGQRMLRMPRTRGFGVQSPTAYSFLRKVVNEKGFLRIYCQTHSEISSSYPQDASKQKRLLFRIRTVYPNVVELSASSLLKREDFQQFLWNVSDDTVLVVTDINLDAEYGKVWLRLVTDNRTILTFNLVDCGIVFFDKTKYKQNFNVNY</sequence>
<dbReference type="EMBL" id="JAPDUS010000001">
    <property type="protein sequence ID" value="MCW4092072.1"/>
    <property type="molecule type" value="Genomic_DNA"/>
</dbReference>
<protein>
    <submittedName>
        <fullName evidence="5">Uncharacterized protein</fullName>
    </submittedName>
</protein>
<evidence type="ECO:0000313" key="1">
    <source>
        <dbReference type="EMBL" id="MCE4123615.1"/>
    </source>
</evidence>
<accession>A0A5P0V291</accession>
<dbReference type="EMBL" id="JANDWN010000071">
    <property type="protein sequence ID" value="MCP9601205.1"/>
    <property type="molecule type" value="Genomic_DNA"/>
</dbReference>
<evidence type="ECO:0000313" key="4">
    <source>
        <dbReference type="EMBL" id="MCW4132622.1"/>
    </source>
</evidence>
<dbReference type="Proteomes" id="UP001209168">
    <property type="component" value="Unassembled WGS sequence"/>
</dbReference>
<dbReference type="Proteomes" id="UP001200307">
    <property type="component" value="Unassembled WGS sequence"/>
</dbReference>
<evidence type="ECO:0000313" key="9">
    <source>
        <dbReference type="Proteomes" id="UP000358159"/>
    </source>
</evidence>
<dbReference type="EMBL" id="JAPDVH010000001">
    <property type="protein sequence ID" value="MCW4156733.1"/>
    <property type="molecule type" value="Genomic_DNA"/>
</dbReference>
<reference evidence="9 10" key="1">
    <citation type="submission" date="2019-09" db="EMBL/GenBank/DDBJ databases">
        <title>Distinct polysaccharide growth profiles of human intestinal Prevotella copri isolates.</title>
        <authorList>
            <person name="Fehlner-Peach H."/>
            <person name="Magnabosco C."/>
            <person name="Raghavan V."/>
            <person name="Scher J.U."/>
            <person name="Tett A."/>
            <person name="Cox L.M."/>
            <person name="Gottsegen C."/>
            <person name="Watters A."/>
            <person name="Wiltshire- Gordon J.D."/>
            <person name="Segata N."/>
            <person name="Bonneau R."/>
            <person name="Littman D.R."/>
        </authorList>
    </citation>
    <scope>NUCLEOTIDE SEQUENCE [LARGE SCALE GENOMIC DNA]</scope>
    <source>
        <strain evidence="8 9">BVe41219</strain>
        <strain evidence="6">IK21513</strain>
        <strain evidence="10">iK21513</strain>
        <strain evidence="7">IP54</strain>
        <strain evidence="11">iP54</strain>
    </source>
</reference>
<evidence type="ECO:0000313" key="7">
    <source>
        <dbReference type="EMBL" id="MQN88613.1"/>
    </source>
</evidence>
<reference evidence="2" key="3">
    <citation type="submission" date="2022-07" db="EMBL/GenBank/DDBJ databases">
        <title>Prevotella copri.</title>
        <authorList>
            <person name="Yang C."/>
        </authorList>
    </citation>
    <scope>NUCLEOTIDE SEQUENCE</scope>
    <source>
        <strain evidence="2">HF1476</strain>
    </source>
</reference>
<dbReference type="Proteomes" id="UP000358159">
    <property type="component" value="Unassembled WGS sequence"/>
</dbReference>
<dbReference type="Proteomes" id="UP001209074">
    <property type="component" value="Unassembled WGS sequence"/>
</dbReference>
<dbReference type="AlphaFoldDB" id="A0A5P0V291"/>
<evidence type="ECO:0000313" key="10">
    <source>
        <dbReference type="Proteomes" id="UP000406735"/>
    </source>
</evidence>
<evidence type="ECO:0000313" key="11">
    <source>
        <dbReference type="Proteomes" id="UP000420635"/>
    </source>
</evidence>
<dbReference type="EMBL" id="VZAZ01000066">
    <property type="protein sequence ID" value="MQO56617.1"/>
    <property type="molecule type" value="Genomic_DNA"/>
</dbReference>
<dbReference type="EMBL" id="JAPDVG010000001">
    <property type="protein sequence ID" value="MCW4132622.1"/>
    <property type="molecule type" value="Genomic_DNA"/>
</dbReference>
<reference evidence="5" key="4">
    <citation type="submission" date="2022-11" db="EMBL/GenBank/DDBJ databases">
        <title>Genomic repertoires linked with pathogenic potency of arthritogenic Prevotella copri isolated from the gut of rheumatoid arthritis patients.</title>
        <authorList>
            <person name="Nii T."/>
            <person name="Maeda Y."/>
            <person name="Motooka D."/>
            <person name="Naito M."/>
            <person name="Matsumoto Y."/>
            <person name="Ogawa T."/>
            <person name="Oguro-Igashira E."/>
            <person name="Kishikawa T."/>
            <person name="Yamashita M."/>
            <person name="Koizumi S."/>
            <person name="Kurakawa T."/>
            <person name="Okumura R."/>
            <person name="Kayama H."/>
            <person name="Murakami M."/>
            <person name="Sakaguchi T."/>
            <person name="Das B."/>
            <person name="Nakamura S."/>
            <person name="Okada Y."/>
            <person name="Kumanogoh A."/>
            <person name="Takeda K."/>
        </authorList>
    </citation>
    <scope>NUCLEOTIDE SEQUENCE</scope>
    <source>
        <strain evidence="5">H012_8</strain>
        <strain evidence="4">H019-1</strain>
        <strain evidence="3">N016-13</strain>
    </source>
</reference>
<dbReference type="Proteomes" id="UP001204486">
    <property type="component" value="Unassembled WGS sequence"/>
</dbReference>
<evidence type="ECO:0000313" key="3">
    <source>
        <dbReference type="EMBL" id="MCW4092072.1"/>
    </source>
</evidence>
<proteinExistence type="predicted"/>
<comment type="caution">
    <text evidence="5">The sequence shown here is derived from an EMBL/GenBank/DDBJ whole genome shotgun (WGS) entry which is preliminary data.</text>
</comment>
<dbReference type="EMBL" id="VZBQ01000018">
    <property type="protein sequence ID" value="MQN88613.1"/>
    <property type="molecule type" value="Genomic_DNA"/>
</dbReference>
<gene>
    <name evidence="8" type="ORF">F7D42_13135</name>
    <name evidence="7" type="ORF">F7D59_01705</name>
    <name evidence="6" type="ORF">F7D97_04660</name>
    <name evidence="1" type="ORF">LYY06_15465</name>
    <name evidence="2" type="ORF">NNC55_14850</name>
    <name evidence="3" type="ORF">ONT05_00610</name>
    <name evidence="4" type="ORF">ONT19_13750</name>
    <name evidence="5" type="ORF">ONT23_14625</name>
</gene>
<dbReference type="EMBL" id="VZCY01000033">
    <property type="protein sequence ID" value="MQN09239.1"/>
    <property type="molecule type" value="Genomic_DNA"/>
</dbReference>
<name>A0A5P0V291_9BACT</name>
<organism evidence="5 12">
    <name type="scientific">Segatella copri</name>
    <dbReference type="NCBI Taxonomy" id="165179"/>
    <lineage>
        <taxon>Bacteria</taxon>
        <taxon>Pseudomonadati</taxon>
        <taxon>Bacteroidota</taxon>
        <taxon>Bacteroidia</taxon>
        <taxon>Bacteroidales</taxon>
        <taxon>Prevotellaceae</taxon>
        <taxon>Segatella</taxon>
    </lineage>
</organism>
<evidence type="ECO:0000313" key="2">
    <source>
        <dbReference type="EMBL" id="MCP9601205.1"/>
    </source>
</evidence>
<dbReference type="RefSeq" id="WP_147330183.1">
    <property type="nucleotide sequence ID" value="NZ_CP152346.1"/>
</dbReference>
<dbReference type="EMBL" id="JAJTVO010000048">
    <property type="protein sequence ID" value="MCE4123615.1"/>
    <property type="molecule type" value="Genomic_DNA"/>
</dbReference>
<evidence type="ECO:0000313" key="12">
    <source>
        <dbReference type="Proteomes" id="UP001209168"/>
    </source>
</evidence>
<evidence type="ECO:0000313" key="8">
    <source>
        <dbReference type="EMBL" id="MQO56617.1"/>
    </source>
</evidence>
<dbReference type="Proteomes" id="UP000420635">
    <property type="component" value="Unassembled WGS sequence"/>
</dbReference>
<dbReference type="Proteomes" id="UP001209417">
    <property type="component" value="Unassembled WGS sequence"/>
</dbReference>
<dbReference type="Proteomes" id="UP000406735">
    <property type="component" value="Unassembled WGS sequence"/>
</dbReference>
<evidence type="ECO:0000313" key="6">
    <source>
        <dbReference type="EMBL" id="MQN09239.1"/>
    </source>
</evidence>